<sequence length="111" mass="11632">MRFSLAIITGLAALSQGYNVDNCKAEGDTNYRICEGDYDECQKFGGQSGSICTEYSMAAPSGPIVLSGTAMAGRRAQSPSNANSLNLLVTARGKLKLKTALGAPYFEDLGA</sequence>
<evidence type="ECO:0000313" key="2">
    <source>
        <dbReference type="EMBL" id="EXM16560.1"/>
    </source>
</evidence>
<feature type="signal peptide" evidence="1">
    <location>
        <begin position="1"/>
        <end position="17"/>
    </location>
</feature>
<reference evidence="2" key="1">
    <citation type="submission" date="2011-11" db="EMBL/GenBank/DDBJ databases">
        <title>The Genome Sequence of Fusarium oxysporum Cotton.</title>
        <authorList>
            <consortium name="The Broad Institute Genome Sequencing Platform"/>
            <person name="Ma L.-J."/>
            <person name="Gale L.R."/>
            <person name="Schwartz D.C."/>
            <person name="Zhou S."/>
            <person name="Corby-Kistler H."/>
            <person name="Young S.K."/>
            <person name="Zeng Q."/>
            <person name="Gargeya S."/>
            <person name="Fitzgerald M."/>
            <person name="Haas B."/>
            <person name="Abouelleil A."/>
            <person name="Alvarado L."/>
            <person name="Arachchi H.M."/>
            <person name="Berlin A."/>
            <person name="Brown A."/>
            <person name="Chapman S.B."/>
            <person name="Chen Z."/>
            <person name="Dunbar C."/>
            <person name="Freedman E."/>
            <person name="Gearin G."/>
            <person name="Goldberg J."/>
            <person name="Griggs A."/>
            <person name="Gujja S."/>
            <person name="Heiman D."/>
            <person name="Howarth C."/>
            <person name="Larson L."/>
            <person name="Lui A."/>
            <person name="MacDonald P.J.P."/>
            <person name="Montmayeur A."/>
            <person name="Murphy C."/>
            <person name="Neiman D."/>
            <person name="Pearson M."/>
            <person name="Priest M."/>
            <person name="Roberts A."/>
            <person name="Saif S."/>
            <person name="Shea T."/>
            <person name="Shenoy N."/>
            <person name="Sisk P."/>
            <person name="Stolte C."/>
            <person name="Sykes S."/>
            <person name="Wortman J."/>
            <person name="Nusbaum C."/>
            <person name="Birren B."/>
        </authorList>
    </citation>
    <scope>NUCLEOTIDE SEQUENCE [LARGE SCALE GENOMIC DNA]</scope>
    <source>
        <strain evidence="2">25433</strain>
    </source>
</reference>
<dbReference type="Proteomes" id="UP000030701">
    <property type="component" value="Unassembled WGS sequence"/>
</dbReference>
<gene>
    <name evidence="2" type="ORF">FOTG_15145</name>
</gene>
<protein>
    <submittedName>
        <fullName evidence="2">Uncharacterized protein</fullName>
    </submittedName>
</protein>
<dbReference type="AlphaFoldDB" id="X0M7D3"/>
<feature type="chain" id="PRO_5004943867" evidence="1">
    <location>
        <begin position="18"/>
        <end position="111"/>
    </location>
</feature>
<keyword evidence="1" id="KW-0732">Signal</keyword>
<accession>X0M7D3</accession>
<name>X0M7D3_FUSOX</name>
<reference evidence="2" key="2">
    <citation type="submission" date="2014-03" db="EMBL/GenBank/DDBJ databases">
        <title>The Genome Annotation of Fusarium oxysporum Cotton.</title>
        <authorList>
            <consortium name="The Broad Institute Genomics Platform"/>
            <person name="Ma L.-J."/>
            <person name="Corby-Kistler H."/>
            <person name="Broz K."/>
            <person name="Gale L.R."/>
            <person name="Jonkers W."/>
            <person name="O'Donnell K."/>
            <person name="Ploetz R."/>
            <person name="Steinberg C."/>
            <person name="Schwartz D.C."/>
            <person name="VanEtten H."/>
            <person name="Zhou S."/>
            <person name="Young S.K."/>
            <person name="Zeng Q."/>
            <person name="Gargeya S."/>
            <person name="Fitzgerald M."/>
            <person name="Abouelleil A."/>
            <person name="Alvarado L."/>
            <person name="Chapman S.B."/>
            <person name="Gainer-Dewar J."/>
            <person name="Goldberg J."/>
            <person name="Griggs A."/>
            <person name="Gujja S."/>
            <person name="Hansen M."/>
            <person name="Howarth C."/>
            <person name="Imamovic A."/>
            <person name="Ireland A."/>
            <person name="Larimer J."/>
            <person name="McCowan C."/>
            <person name="Murphy C."/>
            <person name="Pearson M."/>
            <person name="Poon T.W."/>
            <person name="Priest M."/>
            <person name="Roberts A."/>
            <person name="Saif S."/>
            <person name="Shea T."/>
            <person name="Sykes S."/>
            <person name="Wortman J."/>
            <person name="Nusbaum C."/>
            <person name="Birren B."/>
        </authorList>
    </citation>
    <scope>NUCLEOTIDE SEQUENCE</scope>
    <source>
        <strain evidence="2">25433</strain>
    </source>
</reference>
<dbReference type="EMBL" id="KK035220">
    <property type="protein sequence ID" value="EXM16560.1"/>
    <property type="molecule type" value="Genomic_DNA"/>
</dbReference>
<evidence type="ECO:0000256" key="1">
    <source>
        <dbReference type="SAM" id="SignalP"/>
    </source>
</evidence>
<organism evidence="2">
    <name type="scientific">Fusarium oxysporum f. sp. vasinfectum 25433</name>
    <dbReference type="NCBI Taxonomy" id="1089449"/>
    <lineage>
        <taxon>Eukaryota</taxon>
        <taxon>Fungi</taxon>
        <taxon>Dikarya</taxon>
        <taxon>Ascomycota</taxon>
        <taxon>Pezizomycotina</taxon>
        <taxon>Sordariomycetes</taxon>
        <taxon>Hypocreomycetidae</taxon>
        <taxon>Hypocreales</taxon>
        <taxon>Nectriaceae</taxon>
        <taxon>Fusarium</taxon>
        <taxon>Fusarium oxysporum species complex</taxon>
    </lineage>
</organism>
<dbReference type="OrthoDB" id="5402146at2759"/>
<proteinExistence type="predicted"/>
<dbReference type="HOGENOM" id="CLU_159452_0_0_1"/>